<dbReference type="InterPro" id="IPR057230">
    <property type="entry name" value="DUF7908"/>
</dbReference>
<feature type="domain" description="DUF7908" evidence="3">
    <location>
        <begin position="146"/>
        <end position="270"/>
    </location>
</feature>
<reference evidence="4" key="1">
    <citation type="submission" date="2022-09" db="EMBL/GenBank/DDBJ databases">
        <title>Fusarium specimens isolated from Avocado Roots.</title>
        <authorList>
            <person name="Stajich J."/>
            <person name="Roper C."/>
            <person name="Heimlech-Rivalta G."/>
        </authorList>
    </citation>
    <scope>NUCLEOTIDE SEQUENCE</scope>
    <source>
        <strain evidence="4">CF00095</strain>
    </source>
</reference>
<feature type="chain" id="PRO_5047521644" description="DUF7908 domain-containing protein" evidence="2">
    <location>
        <begin position="20"/>
        <end position="650"/>
    </location>
</feature>
<keyword evidence="2" id="KW-0732">Signal</keyword>
<feature type="compositionally biased region" description="Gly residues" evidence="1">
    <location>
        <begin position="630"/>
        <end position="650"/>
    </location>
</feature>
<feature type="signal peptide" evidence="2">
    <location>
        <begin position="1"/>
        <end position="19"/>
    </location>
</feature>
<feature type="region of interest" description="Disordered" evidence="1">
    <location>
        <begin position="278"/>
        <end position="375"/>
    </location>
</feature>
<evidence type="ECO:0000259" key="3">
    <source>
        <dbReference type="Pfam" id="PF25485"/>
    </source>
</evidence>
<evidence type="ECO:0000256" key="1">
    <source>
        <dbReference type="SAM" id="MobiDB-lite"/>
    </source>
</evidence>
<dbReference type="Pfam" id="PF25485">
    <property type="entry name" value="DUF7908"/>
    <property type="match status" value="1"/>
</dbReference>
<feature type="compositionally biased region" description="Low complexity" evidence="1">
    <location>
        <begin position="427"/>
        <end position="441"/>
    </location>
</feature>
<evidence type="ECO:0000313" key="5">
    <source>
        <dbReference type="Proteomes" id="UP001152024"/>
    </source>
</evidence>
<comment type="caution">
    <text evidence="4">The sequence shown here is derived from an EMBL/GenBank/DDBJ whole genome shotgun (WGS) entry which is preliminary data.</text>
</comment>
<dbReference type="EMBL" id="JAOQBH010000003">
    <property type="protein sequence ID" value="KAJ4138600.1"/>
    <property type="molecule type" value="Genomic_DNA"/>
</dbReference>
<feature type="region of interest" description="Disordered" evidence="1">
    <location>
        <begin position="416"/>
        <end position="441"/>
    </location>
</feature>
<evidence type="ECO:0000313" key="4">
    <source>
        <dbReference type="EMBL" id="KAJ4138600.1"/>
    </source>
</evidence>
<keyword evidence="5" id="KW-1185">Reference proteome</keyword>
<feature type="compositionally biased region" description="Low complexity" evidence="1">
    <location>
        <begin position="284"/>
        <end position="300"/>
    </location>
</feature>
<organism evidence="4 5">
    <name type="scientific">Fusarium equiseti</name>
    <name type="common">Fusarium scirpi</name>
    <dbReference type="NCBI Taxonomy" id="61235"/>
    <lineage>
        <taxon>Eukaryota</taxon>
        <taxon>Fungi</taxon>
        <taxon>Dikarya</taxon>
        <taxon>Ascomycota</taxon>
        <taxon>Pezizomycotina</taxon>
        <taxon>Sordariomycetes</taxon>
        <taxon>Hypocreomycetidae</taxon>
        <taxon>Hypocreales</taxon>
        <taxon>Nectriaceae</taxon>
        <taxon>Fusarium</taxon>
        <taxon>Fusarium incarnatum-equiseti species complex</taxon>
    </lineage>
</organism>
<feature type="compositionally biased region" description="Acidic residues" evidence="1">
    <location>
        <begin position="416"/>
        <end position="426"/>
    </location>
</feature>
<gene>
    <name evidence="4" type="ORF">NW768_002450</name>
</gene>
<feature type="region of interest" description="Disordered" evidence="1">
    <location>
        <begin position="110"/>
        <end position="137"/>
    </location>
</feature>
<feature type="compositionally biased region" description="Polar residues" evidence="1">
    <location>
        <begin position="344"/>
        <end position="370"/>
    </location>
</feature>
<dbReference type="Proteomes" id="UP001152024">
    <property type="component" value="Unassembled WGS sequence"/>
</dbReference>
<sequence length="650" mass="68639">MRSHVTAFALLGGVVASQADIADYEPVALGPATYCITYESTYLAPISIGANSSEVESSATDEPGFLPSDSSSLPLFESTQEALTTTAIVNTEDPAVNTDESTAVTETFPLDTDQPTFTTLAPEDTEEPSIPTESTATQPVFEPTGQRVIFLVTPAGELTKRDVGGFVGNGNPDVCTFASIYTLGQGQLFVGNVPVSYSGEEFQPLDSVSAPLDGAITTTFSSDGGVLSFANRGLPGGRASFCQTPLDGQVYITYRSRPPGCVFITLTVYGAERCINGKIDGLDDNTTTGLTQTEGAQTEGAQTTDSPVTATDPLESTGINVPEESETNIAQTTNINIPEETETDSAQTTEDNVPEQTETDTPPNPQTTNGGIDLPTMPTIRTSWTWANTSFTAPSIAETTRIATTVDVLSSTDAIEESTTAEEDLDTSTSLEPTTTTTTAETTTTQGAVITVFNVARNGRFAGGSSGDQDIQGFVREGDVERTEGVCFKDDGSPDDSCVLFGLSGSSRKRDSLNNSGRITQRLTNLNRSATYTVQFYYYIQVLGGSGASCMLGADAGIFDIFEIDLLERPLEVWQKAIASIEGDATQADLSIYINCPSTRFLTVFVDSLFVTDEATEDNIDEFELDYGEPGNGGGNGNGNGNGNGSGQNK</sequence>
<evidence type="ECO:0000256" key="2">
    <source>
        <dbReference type="SAM" id="SignalP"/>
    </source>
</evidence>
<name>A0ABQ8RNL6_FUSEQ</name>
<accession>A0ABQ8RNL6</accession>
<proteinExistence type="predicted"/>
<protein>
    <recommendedName>
        <fullName evidence="3">DUF7908 domain-containing protein</fullName>
    </recommendedName>
</protein>
<feature type="region of interest" description="Disordered" evidence="1">
    <location>
        <begin position="624"/>
        <end position="650"/>
    </location>
</feature>